<evidence type="ECO:0000313" key="3">
    <source>
        <dbReference type="EMBL" id="KIM35445.1"/>
    </source>
</evidence>
<dbReference type="HOGENOM" id="CLU_912515_0_0_1"/>
<protein>
    <submittedName>
        <fullName evidence="3">Carbohydrate-binding module family 13 protein</fullName>
    </submittedName>
</protein>
<dbReference type="OrthoDB" id="6770063at2759"/>
<reference evidence="3 4" key="1">
    <citation type="submission" date="2014-04" db="EMBL/GenBank/DDBJ databases">
        <authorList>
            <consortium name="DOE Joint Genome Institute"/>
            <person name="Kuo A."/>
            <person name="Gay G."/>
            <person name="Dore J."/>
            <person name="Kohler A."/>
            <person name="Nagy L.G."/>
            <person name="Floudas D."/>
            <person name="Copeland A."/>
            <person name="Barry K.W."/>
            <person name="Cichocki N."/>
            <person name="Veneault-Fourrey C."/>
            <person name="LaButti K."/>
            <person name="Lindquist E.A."/>
            <person name="Lipzen A."/>
            <person name="Lundell T."/>
            <person name="Morin E."/>
            <person name="Murat C."/>
            <person name="Sun H."/>
            <person name="Tunlid A."/>
            <person name="Henrissat B."/>
            <person name="Grigoriev I.V."/>
            <person name="Hibbett D.S."/>
            <person name="Martin F."/>
            <person name="Nordberg H.P."/>
            <person name="Cantor M.N."/>
            <person name="Hua S.X."/>
        </authorList>
    </citation>
    <scope>NUCLEOTIDE SEQUENCE [LARGE SCALE GENOMIC DNA]</scope>
    <source>
        <strain evidence="4">h7</strain>
    </source>
</reference>
<feature type="chain" id="PRO_5002161583" evidence="1">
    <location>
        <begin position="19"/>
        <end position="305"/>
    </location>
</feature>
<accession>A0A0C3BF84</accession>
<evidence type="ECO:0000256" key="1">
    <source>
        <dbReference type="SAM" id="SignalP"/>
    </source>
</evidence>
<dbReference type="STRING" id="686832.A0A0C3BF84"/>
<dbReference type="InterPro" id="IPR037176">
    <property type="entry name" value="Osmotin/thaumatin-like_sf"/>
</dbReference>
<keyword evidence="4" id="KW-1185">Reference proteome</keyword>
<evidence type="ECO:0000313" key="4">
    <source>
        <dbReference type="Proteomes" id="UP000053424"/>
    </source>
</evidence>
<proteinExistence type="predicted"/>
<dbReference type="Proteomes" id="UP000053424">
    <property type="component" value="Unassembled WGS sequence"/>
</dbReference>
<dbReference type="InterPro" id="IPR000772">
    <property type="entry name" value="Ricin_B_lectin"/>
</dbReference>
<dbReference type="Pfam" id="PF00652">
    <property type="entry name" value="Ricin_B_lectin"/>
    <property type="match status" value="1"/>
</dbReference>
<feature type="domain" description="Ricin B lectin" evidence="2">
    <location>
        <begin position="173"/>
        <end position="305"/>
    </location>
</feature>
<reference evidence="4" key="2">
    <citation type="submission" date="2015-01" db="EMBL/GenBank/DDBJ databases">
        <title>Evolutionary Origins and Diversification of the Mycorrhizal Mutualists.</title>
        <authorList>
            <consortium name="DOE Joint Genome Institute"/>
            <consortium name="Mycorrhizal Genomics Consortium"/>
            <person name="Kohler A."/>
            <person name="Kuo A."/>
            <person name="Nagy L.G."/>
            <person name="Floudas D."/>
            <person name="Copeland A."/>
            <person name="Barry K.W."/>
            <person name="Cichocki N."/>
            <person name="Veneault-Fourrey C."/>
            <person name="LaButti K."/>
            <person name="Lindquist E.A."/>
            <person name="Lipzen A."/>
            <person name="Lundell T."/>
            <person name="Morin E."/>
            <person name="Murat C."/>
            <person name="Riley R."/>
            <person name="Ohm R."/>
            <person name="Sun H."/>
            <person name="Tunlid A."/>
            <person name="Henrissat B."/>
            <person name="Grigoriev I.V."/>
            <person name="Hibbett D.S."/>
            <person name="Martin F."/>
        </authorList>
    </citation>
    <scope>NUCLEOTIDE SEQUENCE [LARGE SCALE GENOMIC DNA]</scope>
    <source>
        <strain evidence="4">h7</strain>
    </source>
</reference>
<dbReference type="Gene3D" id="2.80.10.50">
    <property type="match status" value="2"/>
</dbReference>
<name>A0A0C3BF84_HEBCY</name>
<gene>
    <name evidence="3" type="ORF">M413DRAFT_449742</name>
</gene>
<organism evidence="3 4">
    <name type="scientific">Hebeloma cylindrosporum</name>
    <dbReference type="NCBI Taxonomy" id="76867"/>
    <lineage>
        <taxon>Eukaryota</taxon>
        <taxon>Fungi</taxon>
        <taxon>Dikarya</taxon>
        <taxon>Basidiomycota</taxon>
        <taxon>Agaricomycotina</taxon>
        <taxon>Agaricomycetes</taxon>
        <taxon>Agaricomycetidae</taxon>
        <taxon>Agaricales</taxon>
        <taxon>Agaricineae</taxon>
        <taxon>Hymenogastraceae</taxon>
        <taxon>Hebeloma</taxon>
    </lineage>
</organism>
<evidence type="ECO:0000259" key="2">
    <source>
        <dbReference type="SMART" id="SM00458"/>
    </source>
</evidence>
<dbReference type="SUPFAM" id="SSF50370">
    <property type="entry name" value="Ricin B-like lectins"/>
    <property type="match status" value="1"/>
</dbReference>
<keyword evidence="1" id="KW-0732">Signal</keyword>
<dbReference type="SMART" id="SM00458">
    <property type="entry name" value="RICIN"/>
    <property type="match status" value="1"/>
</dbReference>
<dbReference type="CDD" id="cd00161">
    <property type="entry name" value="beta-trefoil_Ricin-like"/>
    <property type="match status" value="1"/>
</dbReference>
<dbReference type="SUPFAM" id="SSF49870">
    <property type="entry name" value="Osmotin, thaumatin-like protein"/>
    <property type="match status" value="1"/>
</dbReference>
<feature type="signal peptide" evidence="1">
    <location>
        <begin position="1"/>
        <end position="18"/>
    </location>
</feature>
<dbReference type="AlphaFoldDB" id="A0A0C3BF84"/>
<dbReference type="InterPro" id="IPR035992">
    <property type="entry name" value="Ricin_B-like_lectins"/>
</dbReference>
<dbReference type="EMBL" id="KN831820">
    <property type="protein sequence ID" value="KIM35445.1"/>
    <property type="molecule type" value="Genomic_DNA"/>
</dbReference>
<sequence length="305" mass="32504">MLALFLATIFWLSATTLAERIFTIRNRCTQSITLYINGQTQGLLATNGFTNRTFEDSWSGLFYTDANGGNANGAGTTRAGFYGQTNYYYIVKDPKLFNAGVSIVPKVIVNDASTSFCSSTKCDSVGCDAVYDEPPTGFPAPTASAPAAPLFECPGTSVGYTVTFCPEKTFPPTAGAVNIHPKLSSSKCLDVRGANFADATPVQIYDCNETPAQRWLITPNGGKIQLAGTPFCLDAGTIPSSGTRLKISTCSADNVPGQEWEYTSDGNARTSDQCLDLTNGSLSNSNRIQTWTCGSGNANQLWTTS</sequence>
<dbReference type="PROSITE" id="PS50231">
    <property type="entry name" value="RICIN_B_LECTIN"/>
    <property type="match status" value="1"/>
</dbReference>